<reference evidence="3" key="1">
    <citation type="submission" date="2022-01" db="EMBL/GenBank/DDBJ databases">
        <authorList>
            <person name="Braso-Vives M."/>
        </authorList>
    </citation>
    <scope>NUCLEOTIDE SEQUENCE</scope>
</reference>
<feature type="coiled-coil region" evidence="1">
    <location>
        <begin position="53"/>
        <end position="80"/>
    </location>
</feature>
<feature type="region of interest" description="Disordered" evidence="2">
    <location>
        <begin position="83"/>
        <end position="109"/>
    </location>
</feature>
<dbReference type="Proteomes" id="UP000838412">
    <property type="component" value="Chromosome 12"/>
</dbReference>
<proteinExistence type="predicted"/>
<evidence type="ECO:0000313" key="3">
    <source>
        <dbReference type="EMBL" id="CAH1242497.1"/>
    </source>
</evidence>
<evidence type="ECO:0000256" key="1">
    <source>
        <dbReference type="SAM" id="Coils"/>
    </source>
</evidence>
<name>A0A8J9YVI6_BRALA</name>
<dbReference type="EMBL" id="OV696697">
    <property type="protein sequence ID" value="CAH1242497.1"/>
    <property type="molecule type" value="Genomic_DNA"/>
</dbReference>
<accession>A0A8J9YVI6</accession>
<organism evidence="3 4">
    <name type="scientific">Branchiostoma lanceolatum</name>
    <name type="common">Common lancelet</name>
    <name type="synonym">Amphioxus lanceolatum</name>
    <dbReference type="NCBI Taxonomy" id="7740"/>
    <lineage>
        <taxon>Eukaryota</taxon>
        <taxon>Metazoa</taxon>
        <taxon>Chordata</taxon>
        <taxon>Cephalochordata</taxon>
        <taxon>Leptocardii</taxon>
        <taxon>Amphioxiformes</taxon>
        <taxon>Branchiostomatidae</taxon>
        <taxon>Branchiostoma</taxon>
    </lineage>
</organism>
<feature type="compositionally biased region" description="Basic and acidic residues" evidence="2">
    <location>
        <begin position="87"/>
        <end position="99"/>
    </location>
</feature>
<dbReference type="AlphaFoldDB" id="A0A8J9YVI6"/>
<evidence type="ECO:0000256" key="2">
    <source>
        <dbReference type="SAM" id="MobiDB-lite"/>
    </source>
</evidence>
<gene>
    <name evidence="3" type="primary">Hypp6773</name>
    <name evidence="3" type="ORF">BLAG_LOCUS5786</name>
</gene>
<evidence type="ECO:0000313" key="4">
    <source>
        <dbReference type="Proteomes" id="UP000838412"/>
    </source>
</evidence>
<sequence>MSLYFSDELTRGNLMGGWRHEALNPAITGAILVRLNRQVGELQGTSRDLQVQLRTAREAALQKDHQIQELERRLAELREEDGVEWPEEGKDRRGNDLPRAKRRGYNNQPQEVQETVNKWCLFFKDQATVSDARDGNAASRSVSDIIWKHLMMPNNRHLLEGDEPESETCKTPCVIQVLYGNGLRMEVGGEEKLVRIKWYLRIGGKLYNQFMSWTIDQGRTAALERAMVDIGVNSFWIRKEGTKQGPSTYKWKTLTAKELKTAIEKLPLHMENIINDIGRNGQVPIDALEGPQLRRILQGMNETVPHKMLMECMEPMMAKLDRLLARSEKKYRYLAALEDTAISPEDRLFRRTVNTFINKKAKRTRFHKKE</sequence>
<keyword evidence="4" id="KW-1185">Reference proteome</keyword>
<protein>
    <submittedName>
        <fullName evidence="3">Hypp6773 protein</fullName>
    </submittedName>
</protein>
<keyword evidence="1" id="KW-0175">Coiled coil</keyword>